<feature type="transmembrane region" description="Helical" evidence="1">
    <location>
        <begin position="49"/>
        <end position="71"/>
    </location>
</feature>
<sequence length="82" mass="9035">MVSYLIFAALFLTIGVTGGLYSVLSDILDIIVPINIALGYTNTDTTYIGDLMILGARLSPIWIFIGVILYLQSRAQKPEYGY</sequence>
<reference evidence="2 3" key="1">
    <citation type="submission" date="2015-09" db="EMBL/GenBank/DDBJ databases">
        <title>A metagenomics-based metabolic model of nitrate-dependent anaerobic oxidation of methane by Methanoperedens-like archaea.</title>
        <authorList>
            <person name="Arshad A."/>
            <person name="Speth D.R."/>
            <person name="De Graaf R.M."/>
            <person name="Op Den Camp H.J."/>
            <person name="Jetten M.S."/>
            <person name="Welte C.U."/>
        </authorList>
    </citation>
    <scope>NUCLEOTIDE SEQUENCE [LARGE SCALE GENOMIC DNA]</scope>
</reference>
<protein>
    <submittedName>
        <fullName evidence="2">Uncharacterized protein</fullName>
    </submittedName>
</protein>
<accession>A0A0P7ZCD0</accession>
<organism evidence="2 3">
    <name type="scientific">Candidatus Methanoperedens nitratireducens</name>
    <dbReference type="NCBI Taxonomy" id="1392998"/>
    <lineage>
        <taxon>Archaea</taxon>
        <taxon>Methanobacteriati</taxon>
        <taxon>Methanobacteriota</taxon>
        <taxon>Stenosarchaea group</taxon>
        <taxon>Methanomicrobia</taxon>
        <taxon>Methanosarcinales</taxon>
        <taxon>ANME-2 cluster</taxon>
        <taxon>Candidatus Methanoperedentaceae</taxon>
        <taxon>Candidatus Methanoperedens</taxon>
    </lineage>
</organism>
<evidence type="ECO:0000313" key="3">
    <source>
        <dbReference type="Proteomes" id="UP000050360"/>
    </source>
</evidence>
<keyword evidence="1" id="KW-0472">Membrane</keyword>
<keyword evidence="1" id="KW-1133">Transmembrane helix</keyword>
<proteinExistence type="predicted"/>
<name>A0A0P7ZCD0_9EURY</name>
<comment type="caution">
    <text evidence="2">The sequence shown here is derived from an EMBL/GenBank/DDBJ whole genome shotgun (WGS) entry which is preliminary data.</text>
</comment>
<evidence type="ECO:0000256" key="1">
    <source>
        <dbReference type="SAM" id="Phobius"/>
    </source>
</evidence>
<gene>
    <name evidence="2" type="ORF">MPEBLZ_04359</name>
</gene>
<evidence type="ECO:0000313" key="2">
    <source>
        <dbReference type="EMBL" id="KPQ41103.1"/>
    </source>
</evidence>
<dbReference type="Proteomes" id="UP000050360">
    <property type="component" value="Unassembled WGS sequence"/>
</dbReference>
<dbReference type="EMBL" id="LKCM01000440">
    <property type="protein sequence ID" value="KPQ41103.1"/>
    <property type="molecule type" value="Genomic_DNA"/>
</dbReference>
<dbReference type="AlphaFoldDB" id="A0A0P7ZCD0"/>
<keyword evidence="1" id="KW-0812">Transmembrane</keyword>